<proteinExistence type="predicted"/>
<sequence length="131" mass="14898">MAVKSIKFEASCVKTLSAVEAEPTRSNQHEFNGVSQLKSIFGEVRREDMKASFSERGSDEMHQSFLTWYDAREKHPTRSEFRLYFKSNAVMDVAKEGDNIVIGFDKNGNIHCELIPQGSNSHRRTNGWEPG</sequence>
<comment type="caution">
    <text evidence="1">The sequence shown here is derived from an EMBL/GenBank/DDBJ whole genome shotgun (WGS) entry which is preliminary data.</text>
</comment>
<keyword evidence="2" id="KW-1185">Reference proteome</keyword>
<dbReference type="Proteomes" id="UP001202831">
    <property type="component" value="Unassembled WGS sequence"/>
</dbReference>
<protein>
    <recommendedName>
        <fullName evidence="3">Type II restriction endonuclease</fullName>
    </recommendedName>
</protein>
<gene>
    <name evidence="1" type="ORF">L2725_22285</name>
</gene>
<name>A0ABT0NDD4_9GAMM</name>
<reference evidence="1 2" key="1">
    <citation type="submission" date="2022-01" db="EMBL/GenBank/DDBJ databases">
        <title>Whole genome-based taxonomy of the Shewanellaceae.</title>
        <authorList>
            <person name="Martin-Rodriguez A.J."/>
        </authorList>
    </citation>
    <scope>NUCLEOTIDE SEQUENCE [LARGE SCALE GENOMIC DNA]</scope>
    <source>
        <strain evidence="1 2">DSM 21332</strain>
    </source>
</reference>
<evidence type="ECO:0008006" key="3">
    <source>
        <dbReference type="Google" id="ProtNLM"/>
    </source>
</evidence>
<organism evidence="1 2">
    <name type="scientific">Shewanella corallii</name>
    <dbReference type="NCBI Taxonomy" id="560080"/>
    <lineage>
        <taxon>Bacteria</taxon>
        <taxon>Pseudomonadati</taxon>
        <taxon>Pseudomonadota</taxon>
        <taxon>Gammaproteobacteria</taxon>
        <taxon>Alteromonadales</taxon>
        <taxon>Shewanellaceae</taxon>
        <taxon>Shewanella</taxon>
    </lineage>
</organism>
<evidence type="ECO:0000313" key="1">
    <source>
        <dbReference type="EMBL" id="MCL2916469.1"/>
    </source>
</evidence>
<dbReference type="EMBL" id="JAKIKT010000015">
    <property type="protein sequence ID" value="MCL2916469.1"/>
    <property type="molecule type" value="Genomic_DNA"/>
</dbReference>
<dbReference type="RefSeq" id="WP_249251001.1">
    <property type="nucleotide sequence ID" value="NZ_JAKIKT010000015.1"/>
</dbReference>
<accession>A0ABT0NDD4</accession>
<evidence type="ECO:0000313" key="2">
    <source>
        <dbReference type="Proteomes" id="UP001202831"/>
    </source>
</evidence>